<dbReference type="PANTHER" id="PTHR32114">
    <property type="entry name" value="ABC TRANSPORTER ABCH.3"/>
    <property type="match status" value="1"/>
</dbReference>
<dbReference type="InterPro" id="IPR038729">
    <property type="entry name" value="Rad50/SbcC_AAA"/>
</dbReference>
<dbReference type="EMBL" id="UGQF01000001">
    <property type="protein sequence ID" value="STZ02338.1"/>
    <property type="molecule type" value="Genomic_DNA"/>
</dbReference>
<evidence type="ECO:0000313" key="4">
    <source>
        <dbReference type="EMBL" id="STZ02338.1"/>
    </source>
</evidence>
<evidence type="ECO:0000313" key="5">
    <source>
        <dbReference type="Proteomes" id="UP000190777"/>
    </source>
</evidence>
<feature type="coiled-coil region" evidence="1">
    <location>
        <begin position="867"/>
        <end position="922"/>
    </location>
</feature>
<dbReference type="Proteomes" id="UP000254618">
    <property type="component" value="Unassembled WGS sequence"/>
</dbReference>
<dbReference type="PANTHER" id="PTHR32114:SF2">
    <property type="entry name" value="ABC TRANSPORTER ABCH.3"/>
    <property type="match status" value="1"/>
</dbReference>
<evidence type="ECO:0000313" key="6">
    <source>
        <dbReference type="Proteomes" id="UP000254618"/>
    </source>
</evidence>
<organism evidence="4 6">
    <name type="scientific">Moraxella equi</name>
    <dbReference type="NCBI Taxonomy" id="60442"/>
    <lineage>
        <taxon>Bacteria</taxon>
        <taxon>Pseudomonadati</taxon>
        <taxon>Pseudomonadota</taxon>
        <taxon>Gammaproteobacteria</taxon>
        <taxon>Moraxellales</taxon>
        <taxon>Moraxellaceae</taxon>
        <taxon>Moraxella</taxon>
    </lineage>
</organism>
<feature type="coiled-coil region" evidence="1">
    <location>
        <begin position="452"/>
        <end position="493"/>
    </location>
</feature>
<name>A0A378QNH7_9GAMM</name>
<proteinExistence type="predicted"/>
<feature type="coiled-coil region" evidence="1">
    <location>
        <begin position="754"/>
        <end position="781"/>
    </location>
</feature>
<evidence type="ECO:0000256" key="1">
    <source>
        <dbReference type="SAM" id="Coils"/>
    </source>
</evidence>
<evidence type="ECO:0000259" key="2">
    <source>
        <dbReference type="Pfam" id="PF13476"/>
    </source>
</evidence>
<evidence type="ECO:0000313" key="3">
    <source>
        <dbReference type="EMBL" id="OPH39693.1"/>
    </source>
</evidence>
<reference evidence="3 5" key="1">
    <citation type="submission" date="2017-03" db="EMBL/GenBank/DDBJ databases">
        <title>Draft genome sequence of Moraxella equi CCUG 4950T type strain.</title>
        <authorList>
            <person name="Salva-Serra F."/>
            <person name="Engstrom-Jakobsson H."/>
            <person name="Thorell K."/>
            <person name="Jaen-Luchoro D."/>
            <person name="Gonzales-Siles L."/>
            <person name="Karlsson R."/>
            <person name="Yazdan S."/>
            <person name="Boulund F."/>
            <person name="Johnning A."/>
            <person name="Engstrand L."/>
            <person name="Kristiansson E."/>
            <person name="Moore E."/>
        </authorList>
    </citation>
    <scope>NUCLEOTIDE SEQUENCE [LARGE SCALE GENOMIC DNA]</scope>
    <source>
        <strain evidence="3 5">CCUG 4950</strain>
    </source>
</reference>
<dbReference type="Pfam" id="PF13476">
    <property type="entry name" value="AAA_23"/>
    <property type="match status" value="1"/>
</dbReference>
<dbReference type="Proteomes" id="UP000190777">
    <property type="component" value="Unassembled WGS sequence"/>
</dbReference>
<dbReference type="InterPro" id="IPR027417">
    <property type="entry name" value="P-loop_NTPase"/>
</dbReference>
<feature type="coiled-coil region" evidence="1">
    <location>
        <begin position="649"/>
        <end position="676"/>
    </location>
</feature>
<feature type="domain" description="Rad50/SbcC-type AAA" evidence="2">
    <location>
        <begin position="9"/>
        <end position="216"/>
    </location>
</feature>
<dbReference type="Gene3D" id="3.40.50.300">
    <property type="entry name" value="P-loop containing nucleotide triphosphate hydrolases"/>
    <property type="match status" value="2"/>
</dbReference>
<dbReference type="SUPFAM" id="SSF52540">
    <property type="entry name" value="P-loop containing nucleoside triphosphate hydrolases"/>
    <property type="match status" value="2"/>
</dbReference>
<accession>A0A378QNH7</accession>
<protein>
    <submittedName>
        <fullName evidence="4">Nuclease sbcCD subunit C</fullName>
    </submittedName>
</protein>
<dbReference type="GO" id="GO:0006302">
    <property type="term" value="P:double-strand break repair"/>
    <property type="evidence" value="ECO:0007669"/>
    <property type="project" value="InterPro"/>
</dbReference>
<keyword evidence="1" id="KW-0175">Coiled coil</keyword>
<gene>
    <name evidence="4" type="primary">sbcC</name>
    <name evidence="3" type="ORF">B5J93_02930</name>
    <name evidence="4" type="ORF">NCTC11012_00563</name>
</gene>
<dbReference type="GO" id="GO:0016887">
    <property type="term" value="F:ATP hydrolysis activity"/>
    <property type="evidence" value="ECO:0007669"/>
    <property type="project" value="InterPro"/>
</dbReference>
<dbReference type="RefSeq" id="WP_079324452.1">
    <property type="nucleotide sequence ID" value="NZ_MXAP01000028.1"/>
</dbReference>
<dbReference type="EMBL" id="MXAP01000028">
    <property type="protein sequence ID" value="OPH39693.1"/>
    <property type="molecule type" value="Genomic_DNA"/>
</dbReference>
<dbReference type="Pfam" id="PF13558">
    <property type="entry name" value="SbcC_Walker_B"/>
    <property type="match status" value="1"/>
</dbReference>
<keyword evidence="5" id="KW-1185">Reference proteome</keyword>
<sequence length="1315" mass="149811">MKILSLSFSSLNSLKGNWHIDFTDDAFVNDGLFAITGQTGAGKTTILDAICLAIYGQTPRISTISNTQNELMSVDRDDCHSEVVLLMNESTGDKLYRFSFEQRRANKKPDGKLQPIKRQISLLTYPSDDGTIIETKPSVCDKKAIEIMHMNFEQFTRSVMLAQGNFSAFLKAEANEKGEILEQITGTYIYAKISQKAFDVHKQKKEELHQLEQKVGDINVMDDEHFSALERRISDDDARLRDTQTSLQHLDTIIGWHQDQTQAQAHITKHQADIVTAQTDIQAFDKSAIRLRLDNLAHELSPIYQELTREYHTLTHTHTALAELQNALPELVQEQQTRQAQKDSHHGTLTAHKTQYEQALPLFKQVRTLDNIIAQDKSAIDKISHAITNEQTMIANAKQAISELHSQQDKHQTTLHTINDRHEHMAHYPDIKQDVGVLSGHERELGTTLAQLRQYTQKLHAQTDELSHKNQQINDKRDELRTQKEQLAQSEHDHQALIGQISELLQTSLMLSDIDNDKLAYYGTHFQDKIHHIKELSHLTYALSQHAESHRQLNGQLHELSTRLHDNAEQEQTVLSAISALNEQITQEQITLTALQQHYDTQQQLIALKEHHAKLTDNEPCPLCGSLTHPYALNNPFIHDIDDGTKTAITHTTQKIETHKENLQAHKETLANITSAKVYYGEQRQTLTAQKNEIITNINRDYQTIITQEIIKNVHHELPMALDDNSPKIKEVINTLNDIIQQALAHLTGSYDNYHTLQHAFTQKNQELNNLRQNLDIITQDGKALKNHIEIITEQTQDTKSAIADYEQSIHELIHAITAKLGRYQKGMDINMDNVINVINVINDINNNNNDSHTSLLANIHQHIGELTQISQDHDNYHAQKQQLESELSHIQIHLTNQTKQLNNHQEKLHELEQEKISLTQHHDSHISEREALFGTDNVDDKEAMLRQAIDESERAFHDSQESHQKSQQALLSLNEKISHHQSHIATLDKHIDELQHNFNESLTDKGFKDTDEFLSACMDNDERLALGQTEQNLHYALKQARDNLNYWEHKLDDIMTAKPDDKVLADILKDMEKQHESNTTNDKSKNMTLDELKQYKEQLQSRHYEQLTAFGEQKQLFMNAKNNREKHGSLMNLISQKQQDLVVWAKLDELIGSKEGIKYRNFVQGLTLELMLHHANDVLSKMDSRYVLTHGDDKINKSLLEINVIDTAQGSEIRSTKNLSGGESFIVSLALAMGLSQMSSENVSINSLFLDEGFGTLDDEILDIALSVLSSLKDTGKMIGIISHVQSLKERIPTQIHVKKIANGESRLLGSGVS</sequence>
<reference evidence="4 6" key="2">
    <citation type="submission" date="2018-06" db="EMBL/GenBank/DDBJ databases">
        <authorList>
            <consortium name="Pathogen Informatics"/>
            <person name="Doyle S."/>
        </authorList>
    </citation>
    <scope>NUCLEOTIDE SEQUENCE [LARGE SCALE GENOMIC DNA]</scope>
    <source>
        <strain evidence="4 6">NCTC11012</strain>
    </source>
</reference>